<evidence type="ECO:0000313" key="2">
    <source>
        <dbReference type="EMBL" id="EFA83242.1"/>
    </source>
</evidence>
<organism evidence="2 3">
    <name type="scientific">Heterostelium pallidum (strain ATCC 26659 / Pp 5 / PN500)</name>
    <name type="common">Cellular slime mold</name>
    <name type="synonym">Polysphondylium pallidum</name>
    <dbReference type="NCBI Taxonomy" id="670386"/>
    <lineage>
        <taxon>Eukaryota</taxon>
        <taxon>Amoebozoa</taxon>
        <taxon>Evosea</taxon>
        <taxon>Eumycetozoa</taxon>
        <taxon>Dictyostelia</taxon>
        <taxon>Acytosteliales</taxon>
        <taxon>Acytosteliaceae</taxon>
        <taxon>Heterostelium</taxon>
    </lineage>
</organism>
<comment type="caution">
    <text evidence="2">The sequence shown here is derived from an EMBL/GenBank/DDBJ whole genome shotgun (WGS) entry which is preliminary data.</text>
</comment>
<sequence length="213" mass="24858">MSDKPTTERSQLFLYKNAFNPSVKFTHVCKQLCCLFVFLDILREEIFFIVNAGFTTVYYSKVLEVEDGDVKWELFQEGFLPSFAAFLIKTDIIDFKDKMDSLKRKFVNEQQQQTLTGISINEKSIQNNEKKLKANDNNTDFAEFKRDVDSLNSQLKEKIEKLRKLSLEMVIIETRMKNYLNSGTLAEIKAINQSLQETKIHNVFVKENVVRDN</sequence>
<protein>
    <submittedName>
        <fullName evidence="2">Uncharacterized protein</fullName>
    </submittedName>
</protein>
<feature type="coiled-coil region" evidence="1">
    <location>
        <begin position="141"/>
        <end position="168"/>
    </location>
</feature>
<evidence type="ECO:0000313" key="3">
    <source>
        <dbReference type="Proteomes" id="UP000001396"/>
    </source>
</evidence>
<dbReference type="Proteomes" id="UP000001396">
    <property type="component" value="Unassembled WGS sequence"/>
</dbReference>
<proteinExistence type="predicted"/>
<dbReference type="STRING" id="670386.D3B5U4"/>
<dbReference type="GeneID" id="31359519"/>
<dbReference type="AlphaFoldDB" id="D3B5U4"/>
<gene>
    <name evidence="2" type="ORF">PPL_04032</name>
</gene>
<reference evidence="2 3" key="1">
    <citation type="journal article" date="2011" name="Genome Res.">
        <title>Phylogeny-wide analysis of social amoeba genomes highlights ancient origins for complex intercellular communication.</title>
        <authorList>
            <person name="Heidel A.J."/>
            <person name="Lawal H.M."/>
            <person name="Felder M."/>
            <person name="Schilde C."/>
            <person name="Helps N.R."/>
            <person name="Tunggal B."/>
            <person name="Rivero F."/>
            <person name="John U."/>
            <person name="Schleicher M."/>
            <person name="Eichinger L."/>
            <person name="Platzer M."/>
            <person name="Noegel A.A."/>
            <person name="Schaap P."/>
            <person name="Gloeckner G."/>
        </authorList>
    </citation>
    <scope>NUCLEOTIDE SEQUENCE [LARGE SCALE GENOMIC DNA]</scope>
    <source>
        <strain evidence="3">ATCC 26659 / Pp 5 / PN500</strain>
    </source>
</reference>
<keyword evidence="1" id="KW-0175">Coiled coil</keyword>
<evidence type="ECO:0000256" key="1">
    <source>
        <dbReference type="SAM" id="Coils"/>
    </source>
</evidence>
<name>D3B5U4_HETP5</name>
<keyword evidence="3" id="KW-1185">Reference proteome</keyword>
<dbReference type="InParanoid" id="D3B5U4"/>
<accession>D3B5U4</accession>
<dbReference type="RefSeq" id="XP_020435359.1">
    <property type="nucleotide sequence ID" value="XM_020574945.1"/>
</dbReference>
<dbReference type="EMBL" id="ADBJ01000017">
    <property type="protein sequence ID" value="EFA83242.1"/>
    <property type="molecule type" value="Genomic_DNA"/>
</dbReference>